<evidence type="ECO:0000313" key="2">
    <source>
        <dbReference type="Proteomes" id="UP000789366"/>
    </source>
</evidence>
<organism evidence="1 2">
    <name type="scientific">Cetraspora pellucida</name>
    <dbReference type="NCBI Taxonomy" id="1433469"/>
    <lineage>
        <taxon>Eukaryota</taxon>
        <taxon>Fungi</taxon>
        <taxon>Fungi incertae sedis</taxon>
        <taxon>Mucoromycota</taxon>
        <taxon>Glomeromycotina</taxon>
        <taxon>Glomeromycetes</taxon>
        <taxon>Diversisporales</taxon>
        <taxon>Gigasporaceae</taxon>
        <taxon>Cetraspora</taxon>
    </lineage>
</organism>
<comment type="caution">
    <text evidence="1">The sequence shown here is derived from an EMBL/GenBank/DDBJ whole genome shotgun (WGS) entry which is preliminary data.</text>
</comment>
<proteinExistence type="predicted"/>
<reference evidence="1" key="1">
    <citation type="submission" date="2021-06" db="EMBL/GenBank/DDBJ databases">
        <authorList>
            <person name="Kallberg Y."/>
            <person name="Tangrot J."/>
            <person name="Rosling A."/>
        </authorList>
    </citation>
    <scope>NUCLEOTIDE SEQUENCE</scope>
    <source>
        <strain evidence="1">28 12/20/2015</strain>
    </source>
</reference>
<name>A0ACA9KFQ0_9GLOM</name>
<dbReference type="EMBL" id="CAJVPW010000966">
    <property type="protein sequence ID" value="CAG8471022.1"/>
    <property type="molecule type" value="Genomic_DNA"/>
</dbReference>
<evidence type="ECO:0000313" key="1">
    <source>
        <dbReference type="EMBL" id="CAG8471022.1"/>
    </source>
</evidence>
<gene>
    <name evidence="1" type="ORF">SPELUC_LOCUS1695</name>
</gene>
<sequence length="107" mass="12150">MVINYTDNNNESQSSTSSKKEKLKLNEDLDNQLDLIEEKYTKINTQSSKKRKFINFKPNTNLLKNTSLSSSVFIDAVNEIRTGDSANESIVQENSNKMINSQNIDSD</sequence>
<accession>A0ACA9KFQ0</accession>
<protein>
    <submittedName>
        <fullName evidence="1">17420_t:CDS:1</fullName>
    </submittedName>
</protein>
<keyword evidence="2" id="KW-1185">Reference proteome</keyword>
<dbReference type="Proteomes" id="UP000789366">
    <property type="component" value="Unassembled WGS sequence"/>
</dbReference>